<protein>
    <submittedName>
        <fullName evidence="1">Uncharacterized protein</fullName>
    </submittedName>
</protein>
<dbReference type="AlphaFoldDB" id="A0A1M5X1H8"/>
<reference evidence="2" key="1">
    <citation type="submission" date="2016-11" db="EMBL/GenBank/DDBJ databases">
        <authorList>
            <person name="Varghese N."/>
            <person name="Submissions S."/>
        </authorList>
    </citation>
    <scope>NUCLEOTIDE SEQUENCE [LARGE SCALE GENOMIC DNA]</scope>
    <source>
        <strain evidence="2">DSM 3071</strain>
    </source>
</reference>
<organism evidence="1 2">
    <name type="scientific">Butyrivibrio fibrisolvens DSM 3071</name>
    <dbReference type="NCBI Taxonomy" id="1121131"/>
    <lineage>
        <taxon>Bacteria</taxon>
        <taxon>Bacillati</taxon>
        <taxon>Bacillota</taxon>
        <taxon>Clostridia</taxon>
        <taxon>Lachnospirales</taxon>
        <taxon>Lachnospiraceae</taxon>
        <taxon>Butyrivibrio</taxon>
    </lineage>
</organism>
<proteinExistence type="predicted"/>
<name>A0A1M5X1H8_BUTFI</name>
<gene>
    <name evidence="1" type="ORF">SAMN02745229_01226</name>
</gene>
<sequence>MTFYILVDNFNNTPETPVNNNNQGFTFGIVDEDQGIGIS</sequence>
<evidence type="ECO:0000313" key="1">
    <source>
        <dbReference type="EMBL" id="SHH93570.1"/>
    </source>
</evidence>
<evidence type="ECO:0000313" key="2">
    <source>
        <dbReference type="Proteomes" id="UP000184278"/>
    </source>
</evidence>
<dbReference type="STRING" id="1121131.SAMN02745229_01226"/>
<keyword evidence="2" id="KW-1185">Reference proteome</keyword>
<accession>A0A1M5X1H8</accession>
<dbReference type="EMBL" id="FQXK01000009">
    <property type="protein sequence ID" value="SHH93570.1"/>
    <property type="molecule type" value="Genomic_DNA"/>
</dbReference>
<dbReference type="Proteomes" id="UP000184278">
    <property type="component" value="Unassembled WGS sequence"/>
</dbReference>